<dbReference type="Proteomes" id="UP001314241">
    <property type="component" value="Unassembled WGS sequence"/>
</dbReference>
<gene>
    <name evidence="8" type="ORF">R54876_GBNLAHCA_00932</name>
</gene>
<evidence type="ECO:0000256" key="5">
    <source>
        <dbReference type="ARBA" id="ARBA00023136"/>
    </source>
</evidence>
<feature type="transmembrane region" description="Helical" evidence="6">
    <location>
        <begin position="620"/>
        <end position="647"/>
    </location>
</feature>
<feature type="transmembrane region" description="Helical" evidence="6">
    <location>
        <begin position="110"/>
        <end position="138"/>
    </location>
</feature>
<keyword evidence="5 6" id="KW-0472">Membrane</keyword>
<feature type="transmembrane region" description="Helical" evidence="6">
    <location>
        <begin position="21"/>
        <end position="40"/>
    </location>
</feature>
<feature type="transmembrane region" description="Helical" evidence="6">
    <location>
        <begin position="196"/>
        <end position="215"/>
    </location>
</feature>
<feature type="transmembrane region" description="Helical" evidence="6">
    <location>
        <begin position="280"/>
        <end position="305"/>
    </location>
</feature>
<comment type="caution">
    <text evidence="8">The sequence shown here is derived from an EMBL/GenBank/DDBJ whole genome shotgun (WGS) entry which is preliminary data.</text>
</comment>
<sequence length="656" mass="73782">MLYWKLALDSLRKNMAEYLPFLLVGSAAVALNFIIQLLLFSSGVQHLYASQAVLTLLGMAQVVIGILSLIFLFYTYSFLRKKKQAEFGLYSILGLKKSDLMKISFLQQTLTLALDLIAGLVTGFVMSKLSILLLIRLVEGTNFELGFSTAPLAITLFFFAGIFVLLFLYDCWTIIRTKTLNLLKAGKKGTTSPKNRWILFILGALMLGCAYYLALTVSSPIKAMQQFFIAVLLVIFATYFLFVAGSTLVLKIMKGRPSFYQKSKRFITVSNMLFRMKQNAVGLASITLLTTMTLVVTVTTSALFFGRQTLIDQTYPRDIQFTSMDSTIKTQNFDQLAKKYRVKIKDGYQFQTSQEFSFDITKNHELKAVEDTGQDGISQSIQLMTLSQFKKLGNQNVPNLKGNEIAFYSSYSSFKGKQLKLLDGHQYTVKKHLSGIKGIAVSPSGSSFIIVPDQKVLLNNLPKSATMHRENPILASYYFNLVGSKKDITKFSNAMQEGDNFEAQNHTRSISTSSYDDKRALNTFFGGFFFIGLLFSVSFILATALMIYYKQVTEGQADQKQFNILTKLGMSRKEIKACIRTQLVWLFGLPIAVAITHLSFAMLMITKVLRAFGVTNDNQVYLVIAGTILLMIAIYYLVYLLTSCVYYKKVTQLREN</sequence>
<dbReference type="InterPro" id="IPR052536">
    <property type="entry name" value="ABC-4_Integral_Memb_Prot"/>
</dbReference>
<dbReference type="PIRSF" id="PIRSF018968">
    <property type="entry name" value="ABC_permease_BceB"/>
    <property type="match status" value="1"/>
</dbReference>
<feature type="transmembrane region" description="Helical" evidence="6">
    <location>
        <begin position="150"/>
        <end position="175"/>
    </location>
</feature>
<name>A0ABP0ES08_9LACO</name>
<evidence type="ECO:0000256" key="6">
    <source>
        <dbReference type="PIRNR" id="PIRNR018968"/>
    </source>
</evidence>
<feature type="transmembrane region" description="Helical" evidence="6">
    <location>
        <begin position="227"/>
        <end position="250"/>
    </location>
</feature>
<keyword evidence="4 6" id="KW-1133">Transmembrane helix</keyword>
<feature type="domain" description="ABC3 transporter permease C-terminal" evidence="7">
    <location>
        <begin position="62"/>
        <end position="176"/>
    </location>
</feature>
<dbReference type="Pfam" id="PF02687">
    <property type="entry name" value="FtsX"/>
    <property type="match status" value="1"/>
</dbReference>
<keyword evidence="9" id="KW-1185">Reference proteome</keyword>
<feature type="transmembrane region" description="Helical" evidence="6">
    <location>
        <begin position="583"/>
        <end position="605"/>
    </location>
</feature>
<protein>
    <submittedName>
        <fullName evidence="8">Permease component (SalY)</fullName>
    </submittedName>
</protein>
<dbReference type="InterPro" id="IPR027022">
    <property type="entry name" value="ABC_permease_BceB-typ"/>
</dbReference>
<dbReference type="EMBL" id="CAWVOH010000002">
    <property type="protein sequence ID" value="CAK8054365.1"/>
    <property type="molecule type" value="Genomic_DNA"/>
</dbReference>
<dbReference type="PANTHER" id="PTHR46795:SF3">
    <property type="entry name" value="ABC TRANSPORTER PERMEASE"/>
    <property type="match status" value="1"/>
</dbReference>
<dbReference type="RefSeq" id="WP_349641918.1">
    <property type="nucleotide sequence ID" value="NZ_CAWVOH010000002.1"/>
</dbReference>
<keyword evidence="3 6" id="KW-0812">Transmembrane</keyword>
<evidence type="ECO:0000256" key="1">
    <source>
        <dbReference type="ARBA" id="ARBA00004651"/>
    </source>
</evidence>
<evidence type="ECO:0000256" key="4">
    <source>
        <dbReference type="ARBA" id="ARBA00022989"/>
    </source>
</evidence>
<evidence type="ECO:0000259" key="7">
    <source>
        <dbReference type="Pfam" id="PF02687"/>
    </source>
</evidence>
<organism evidence="8 9">
    <name type="scientific">Eupransor demetentiae</name>
    <dbReference type="NCBI Taxonomy" id="3109584"/>
    <lineage>
        <taxon>Bacteria</taxon>
        <taxon>Bacillati</taxon>
        <taxon>Bacillota</taxon>
        <taxon>Bacilli</taxon>
        <taxon>Lactobacillales</taxon>
        <taxon>Lactobacillaceae</taxon>
        <taxon>Eupransor</taxon>
    </lineage>
</organism>
<reference evidence="8 9" key="1">
    <citation type="submission" date="2024-01" db="EMBL/GenBank/DDBJ databases">
        <authorList>
            <person name="Botero Cardona J."/>
        </authorList>
    </citation>
    <scope>NUCLEOTIDE SEQUENCE [LARGE SCALE GENOMIC DNA]</scope>
    <source>
        <strain evidence="8 9">LMG 33000</strain>
    </source>
</reference>
<comment type="subcellular location">
    <subcellularLocation>
        <location evidence="1 6">Cell membrane</location>
        <topology evidence="1 6">Multi-pass membrane protein</topology>
    </subcellularLocation>
</comment>
<proteinExistence type="inferred from homology"/>
<dbReference type="InterPro" id="IPR003838">
    <property type="entry name" value="ABC3_permease_C"/>
</dbReference>
<feature type="transmembrane region" description="Helical" evidence="6">
    <location>
        <begin position="52"/>
        <end position="74"/>
    </location>
</feature>
<comment type="similarity">
    <text evidence="6">Belongs to the ABC-4 integral membrane protein family.</text>
</comment>
<evidence type="ECO:0000256" key="2">
    <source>
        <dbReference type="ARBA" id="ARBA00022475"/>
    </source>
</evidence>
<keyword evidence="2 6" id="KW-1003">Cell membrane</keyword>
<evidence type="ECO:0000313" key="8">
    <source>
        <dbReference type="EMBL" id="CAK8054365.1"/>
    </source>
</evidence>
<keyword evidence="6" id="KW-0813">Transport</keyword>
<feature type="transmembrane region" description="Helical" evidence="6">
    <location>
        <begin position="524"/>
        <end position="549"/>
    </location>
</feature>
<dbReference type="PANTHER" id="PTHR46795">
    <property type="entry name" value="ABC TRANSPORTER PERMEASE-RELATED-RELATED"/>
    <property type="match status" value="1"/>
</dbReference>
<evidence type="ECO:0000313" key="9">
    <source>
        <dbReference type="Proteomes" id="UP001314241"/>
    </source>
</evidence>
<evidence type="ECO:0000256" key="3">
    <source>
        <dbReference type="ARBA" id="ARBA00022692"/>
    </source>
</evidence>
<accession>A0ABP0ES08</accession>